<proteinExistence type="predicted"/>
<dbReference type="InterPro" id="IPR012347">
    <property type="entry name" value="Ferritin-like"/>
</dbReference>
<evidence type="ECO:0000313" key="3">
    <source>
        <dbReference type="Proteomes" id="UP001580928"/>
    </source>
</evidence>
<name>A0ABV5CFK8_9SPHI</name>
<organism evidence="2 3">
    <name type="scientific">Albibacterium profundi</name>
    <dbReference type="NCBI Taxonomy" id="3134906"/>
    <lineage>
        <taxon>Bacteria</taxon>
        <taxon>Pseudomonadati</taxon>
        <taxon>Bacteroidota</taxon>
        <taxon>Sphingobacteriia</taxon>
        <taxon>Sphingobacteriales</taxon>
        <taxon>Sphingobacteriaceae</taxon>
        <taxon>Albibacterium</taxon>
    </lineage>
</organism>
<feature type="compositionally biased region" description="Polar residues" evidence="1">
    <location>
        <begin position="22"/>
        <end position="35"/>
    </location>
</feature>
<protein>
    <submittedName>
        <fullName evidence="2">DUF305 domain-containing protein</fullName>
    </submittedName>
</protein>
<sequence>MAASAQHRHKKSDTTGRAKHNQIMQDSLQKINPNQMEDRSSDKSMKQMAVKIIEAQEKEISKLQDWLLARGHK</sequence>
<feature type="region of interest" description="Disordered" evidence="1">
    <location>
        <begin position="1"/>
        <end position="46"/>
    </location>
</feature>
<dbReference type="Gene3D" id="1.20.1260.10">
    <property type="match status" value="1"/>
</dbReference>
<feature type="compositionally biased region" description="Basic and acidic residues" evidence="1">
    <location>
        <begin position="36"/>
        <end position="45"/>
    </location>
</feature>
<dbReference type="RefSeq" id="WP_118194340.1">
    <property type="nucleotide sequence ID" value="NZ_JBBVGT010000002.1"/>
</dbReference>
<evidence type="ECO:0000313" key="2">
    <source>
        <dbReference type="EMBL" id="MFB5946351.1"/>
    </source>
</evidence>
<comment type="caution">
    <text evidence="2">The sequence shown here is derived from an EMBL/GenBank/DDBJ whole genome shotgun (WGS) entry which is preliminary data.</text>
</comment>
<reference evidence="2 3" key="1">
    <citation type="submission" date="2024-04" db="EMBL/GenBank/DDBJ databases">
        <title>Albibacterium profundi sp. nov., isolated from sediment of the Challenger Deep of Mariana Trench.</title>
        <authorList>
            <person name="Wang Y."/>
        </authorList>
    </citation>
    <scope>NUCLEOTIDE SEQUENCE [LARGE SCALE GENOMIC DNA]</scope>
    <source>
        <strain evidence="2 3">RHL897</strain>
    </source>
</reference>
<feature type="compositionally biased region" description="Basic residues" evidence="1">
    <location>
        <begin position="1"/>
        <end position="11"/>
    </location>
</feature>
<keyword evidence="3" id="KW-1185">Reference proteome</keyword>
<dbReference type="Proteomes" id="UP001580928">
    <property type="component" value="Unassembled WGS sequence"/>
</dbReference>
<evidence type="ECO:0000256" key="1">
    <source>
        <dbReference type="SAM" id="MobiDB-lite"/>
    </source>
</evidence>
<accession>A0ABV5CFK8</accession>
<gene>
    <name evidence="2" type="ORF">WKR92_10960</name>
</gene>
<dbReference type="EMBL" id="JBBVGT010000002">
    <property type="protein sequence ID" value="MFB5946351.1"/>
    <property type="molecule type" value="Genomic_DNA"/>
</dbReference>